<accession>A0A317C1E1</accession>
<dbReference type="InterPro" id="IPR037151">
    <property type="entry name" value="AlkB-like_sf"/>
</dbReference>
<dbReference type="GO" id="GO:0035516">
    <property type="term" value="F:broad specificity oxidative DNA demethylase activity"/>
    <property type="evidence" value="ECO:0007669"/>
    <property type="project" value="TreeGrafter"/>
</dbReference>
<comment type="cofactor">
    <cofactor evidence="5">
        <name>Fe(2+)</name>
        <dbReference type="ChEBI" id="CHEBI:29033"/>
    </cofactor>
    <text evidence="5">Binds 1 Fe(2+) ion per subunit.</text>
</comment>
<dbReference type="InterPro" id="IPR005123">
    <property type="entry name" value="Oxoglu/Fe-dep_dioxygenase_dom"/>
</dbReference>
<proteinExistence type="predicted"/>
<evidence type="ECO:0000313" key="8">
    <source>
        <dbReference type="Proteomes" id="UP000245539"/>
    </source>
</evidence>
<keyword evidence="8" id="KW-1185">Reference proteome</keyword>
<dbReference type="GO" id="GO:0008198">
    <property type="term" value="F:ferrous iron binding"/>
    <property type="evidence" value="ECO:0007669"/>
    <property type="project" value="TreeGrafter"/>
</dbReference>
<dbReference type="AlphaFoldDB" id="A0A317C1E1"/>
<reference evidence="7 8" key="1">
    <citation type="submission" date="2018-05" db="EMBL/GenBank/DDBJ databases">
        <title>Leucothrix arctica sp. nov., isolated from Arctic seawater.</title>
        <authorList>
            <person name="Choi A."/>
            <person name="Baek K."/>
        </authorList>
    </citation>
    <scope>NUCLEOTIDE SEQUENCE [LARGE SCALE GENOMIC DNA]</scope>
    <source>
        <strain evidence="7 8">JCM 18388</strain>
    </source>
</reference>
<dbReference type="Proteomes" id="UP000245539">
    <property type="component" value="Unassembled WGS sequence"/>
</dbReference>
<dbReference type="InterPro" id="IPR004574">
    <property type="entry name" value="Alkb"/>
</dbReference>
<dbReference type="Gene3D" id="2.60.120.590">
    <property type="entry name" value="Alpha-ketoglutarate-dependent dioxygenase AlkB-like"/>
    <property type="match status" value="1"/>
</dbReference>
<feature type="binding site" evidence="5">
    <location>
        <position position="137"/>
    </location>
    <ligand>
        <name>Fe cation</name>
        <dbReference type="ChEBI" id="CHEBI:24875"/>
        <note>catalytic</note>
    </ligand>
</feature>
<comment type="caution">
    <text evidence="7">The sequence shown here is derived from an EMBL/GenBank/DDBJ whole genome shotgun (WGS) entry which is preliminary data.</text>
</comment>
<keyword evidence="7" id="KW-0808">Transferase</keyword>
<dbReference type="Pfam" id="PF13532">
    <property type="entry name" value="2OG-FeII_Oxy_2"/>
    <property type="match status" value="1"/>
</dbReference>
<evidence type="ECO:0000256" key="4">
    <source>
        <dbReference type="ARBA" id="ARBA00023004"/>
    </source>
</evidence>
<dbReference type="RefSeq" id="WP_109839893.1">
    <property type="nucleotide sequence ID" value="NZ_QGKM01000111.1"/>
</dbReference>
<dbReference type="GO" id="GO:0035515">
    <property type="term" value="F:oxidative RNA demethylase activity"/>
    <property type="evidence" value="ECO:0007669"/>
    <property type="project" value="TreeGrafter"/>
</dbReference>
<keyword evidence="3" id="KW-0560">Oxidoreductase</keyword>
<dbReference type="PROSITE" id="PS51471">
    <property type="entry name" value="FE2OG_OXY"/>
    <property type="match status" value="1"/>
</dbReference>
<dbReference type="GO" id="GO:0005737">
    <property type="term" value="C:cytoplasm"/>
    <property type="evidence" value="ECO:0007669"/>
    <property type="project" value="TreeGrafter"/>
</dbReference>
<dbReference type="PANTHER" id="PTHR16557">
    <property type="entry name" value="ALKYLATED DNA REPAIR PROTEIN ALKB-RELATED"/>
    <property type="match status" value="1"/>
</dbReference>
<organism evidence="7 8">
    <name type="scientific">Leucothrix pacifica</name>
    <dbReference type="NCBI Taxonomy" id="1247513"/>
    <lineage>
        <taxon>Bacteria</taxon>
        <taxon>Pseudomonadati</taxon>
        <taxon>Pseudomonadota</taxon>
        <taxon>Gammaproteobacteria</taxon>
        <taxon>Thiotrichales</taxon>
        <taxon>Thiotrichaceae</taxon>
        <taxon>Leucothrix</taxon>
    </lineage>
</organism>
<dbReference type="OrthoDB" id="9796932at2"/>
<dbReference type="GO" id="GO:0035513">
    <property type="term" value="P:oxidative RNA demethylation"/>
    <property type="evidence" value="ECO:0007669"/>
    <property type="project" value="TreeGrafter"/>
</dbReference>
<dbReference type="NCBIfam" id="NF011930">
    <property type="entry name" value="PRK15401.1"/>
    <property type="match status" value="1"/>
</dbReference>
<evidence type="ECO:0000313" key="7">
    <source>
        <dbReference type="EMBL" id="PWQ92189.1"/>
    </source>
</evidence>
<evidence type="ECO:0000256" key="2">
    <source>
        <dbReference type="ARBA" id="ARBA00022964"/>
    </source>
</evidence>
<feature type="binding site" evidence="5">
    <location>
        <position position="191"/>
    </location>
    <ligand>
        <name>Fe cation</name>
        <dbReference type="ChEBI" id="CHEBI:24875"/>
        <note>catalytic</note>
    </ligand>
</feature>
<dbReference type="GO" id="GO:0008168">
    <property type="term" value="F:methyltransferase activity"/>
    <property type="evidence" value="ECO:0007669"/>
    <property type="project" value="UniProtKB-KW"/>
</dbReference>
<keyword evidence="1 5" id="KW-0479">Metal-binding</keyword>
<evidence type="ECO:0000259" key="6">
    <source>
        <dbReference type="PROSITE" id="PS51471"/>
    </source>
</evidence>
<evidence type="ECO:0000256" key="5">
    <source>
        <dbReference type="PIRSR" id="PIRSR604574-2"/>
    </source>
</evidence>
<feature type="binding site" evidence="5">
    <location>
        <position position="135"/>
    </location>
    <ligand>
        <name>Fe cation</name>
        <dbReference type="ChEBI" id="CHEBI:24875"/>
        <note>catalytic</note>
    </ligand>
</feature>
<dbReference type="PANTHER" id="PTHR16557:SF2">
    <property type="entry name" value="NUCLEIC ACID DIOXYGENASE ALKBH1"/>
    <property type="match status" value="1"/>
</dbReference>
<keyword evidence="2" id="KW-0223">Dioxygenase</keyword>
<sequence>MNYDLFDLSNNGDTWTEEICKDALVLRQFAVAQAPELMQAVTEVTTQAPFRHMQTPGGYTMSASLSSCGSMGWVSDRVGYRYSSHDPQSKQPWPAMPEILSKLATEAAEAAGYHRFYPDACLINRYTPGAKMSLHQDRNERDYDAPIVSVSLGVPATFLFGGMQRGDKTIKVPLAHGDVVVWGGESRLKFHGILPIKAGYHSLTGEDRINITFRVAG</sequence>
<keyword evidence="4 5" id="KW-0408">Iron</keyword>
<dbReference type="SUPFAM" id="SSF51197">
    <property type="entry name" value="Clavaminate synthase-like"/>
    <property type="match status" value="1"/>
</dbReference>
<protein>
    <submittedName>
        <fullName evidence="7">DNA oxidative demethylase AlkB</fullName>
    </submittedName>
</protein>
<dbReference type="GO" id="GO:0032259">
    <property type="term" value="P:methylation"/>
    <property type="evidence" value="ECO:0007669"/>
    <property type="project" value="UniProtKB-KW"/>
</dbReference>
<evidence type="ECO:0000256" key="1">
    <source>
        <dbReference type="ARBA" id="ARBA00022723"/>
    </source>
</evidence>
<keyword evidence="7" id="KW-0489">Methyltransferase</keyword>
<evidence type="ECO:0000256" key="3">
    <source>
        <dbReference type="ARBA" id="ARBA00023002"/>
    </source>
</evidence>
<dbReference type="InterPro" id="IPR027450">
    <property type="entry name" value="AlkB-like"/>
</dbReference>
<dbReference type="EMBL" id="QGKM01000111">
    <property type="protein sequence ID" value="PWQ92189.1"/>
    <property type="molecule type" value="Genomic_DNA"/>
</dbReference>
<name>A0A317C1E1_9GAMM</name>
<gene>
    <name evidence="7" type="ORF">DKW60_22445</name>
</gene>
<feature type="domain" description="Fe2OG dioxygenase" evidence="6">
    <location>
        <begin position="117"/>
        <end position="217"/>
    </location>
</feature>